<gene>
    <name evidence="3" type="ORF">NEOLI_004952</name>
</gene>
<name>A0A1U7LLD9_NEOID</name>
<feature type="region of interest" description="Disordered" evidence="2">
    <location>
        <begin position="175"/>
        <end position="207"/>
    </location>
</feature>
<dbReference type="AlphaFoldDB" id="A0A1U7LLD9"/>
<proteinExistence type="predicted"/>
<comment type="caution">
    <text evidence="3">The sequence shown here is derived from an EMBL/GenBank/DDBJ whole genome shotgun (WGS) entry which is preliminary data.</text>
</comment>
<sequence length="457" mass="52890">MQVFLIQEDWDHGRVERRSRKAGGGLNEFTALIRWFVDISREFLQAHPTVFPHQASSVSAFIANPLQYTDTMLYMHDDSIESIQLYDEPQPESLRQGVMGMQTQLPHFFAPDFTQHMKPINGSLSPVKHTPKKSELTAMFNSDEFVQILENEEQVEKLKEENIALKQKLFAQSTQLFRPPLGGSENDQKPSKRDDRRGKSLSPRKILAPKCQNELLRPHTADGTSLDLRMELSSAEQKILDLEAKISTLQRRNESLRTESEQKASHASETISLKQDLEALRLENERLKSMSTQDKAETLFNSQKLDIEAQHLRQENIELKDKIETMIVNSEFDHSILATRQKNLLDLLEFTQMELDFCTSTISQTTSADENTRLKDSHTSLEQAYRELNKSFEEARANWVRENKSWEIQCNKEAERAKRRGERVQRLQIELAKMTAEIRVLNEMRDRGWGDDDTVMI</sequence>
<evidence type="ECO:0000256" key="1">
    <source>
        <dbReference type="SAM" id="Coils"/>
    </source>
</evidence>
<evidence type="ECO:0000313" key="3">
    <source>
        <dbReference type="EMBL" id="OLL23448.1"/>
    </source>
</evidence>
<feature type="compositionally biased region" description="Basic and acidic residues" evidence="2">
    <location>
        <begin position="186"/>
        <end position="198"/>
    </location>
</feature>
<organism evidence="3 4">
    <name type="scientific">Neolecta irregularis (strain DAH-3)</name>
    <dbReference type="NCBI Taxonomy" id="1198029"/>
    <lineage>
        <taxon>Eukaryota</taxon>
        <taxon>Fungi</taxon>
        <taxon>Dikarya</taxon>
        <taxon>Ascomycota</taxon>
        <taxon>Taphrinomycotina</taxon>
        <taxon>Neolectales</taxon>
        <taxon>Neolectaceae</taxon>
        <taxon>Neolecta</taxon>
    </lineage>
</organism>
<keyword evidence="1" id="KW-0175">Coiled coil</keyword>
<keyword evidence="4" id="KW-1185">Reference proteome</keyword>
<reference evidence="3 4" key="1">
    <citation type="submission" date="2016-04" db="EMBL/GenBank/DDBJ databases">
        <title>Evolutionary innovation and constraint leading to complex multicellularity in the Ascomycota.</title>
        <authorList>
            <person name="Cisse O."/>
            <person name="Nguyen A."/>
            <person name="Hewitt D.A."/>
            <person name="Jedd G."/>
            <person name="Stajich J.E."/>
        </authorList>
    </citation>
    <scope>NUCLEOTIDE SEQUENCE [LARGE SCALE GENOMIC DNA]</scope>
    <source>
        <strain evidence="3 4">DAH-3</strain>
    </source>
</reference>
<dbReference type="Proteomes" id="UP000186594">
    <property type="component" value="Unassembled WGS sequence"/>
</dbReference>
<dbReference type="EMBL" id="LXFE01001579">
    <property type="protein sequence ID" value="OLL23448.1"/>
    <property type="molecule type" value="Genomic_DNA"/>
</dbReference>
<accession>A0A1U7LLD9</accession>
<evidence type="ECO:0000313" key="4">
    <source>
        <dbReference type="Proteomes" id="UP000186594"/>
    </source>
</evidence>
<evidence type="ECO:0000256" key="2">
    <source>
        <dbReference type="SAM" id="MobiDB-lite"/>
    </source>
</evidence>
<protein>
    <submittedName>
        <fullName evidence="3">Uncharacterized protein</fullName>
    </submittedName>
</protein>
<feature type="coiled-coil region" evidence="1">
    <location>
        <begin position="225"/>
        <end position="329"/>
    </location>
</feature>